<proteinExistence type="predicted"/>
<dbReference type="AlphaFoldDB" id="A0A1T4L963"/>
<evidence type="ECO:0000313" key="1">
    <source>
        <dbReference type="EMBL" id="SJZ51279.1"/>
    </source>
</evidence>
<protein>
    <submittedName>
        <fullName evidence="1">Uncharacterized protein</fullName>
    </submittedName>
</protein>
<name>A0A1T4L963_9BACT</name>
<dbReference type="STRING" id="28136.SAMN02745202_00340"/>
<organism evidence="1 2">
    <name type="scientific">Segatella oulorum</name>
    <dbReference type="NCBI Taxonomy" id="28136"/>
    <lineage>
        <taxon>Bacteria</taxon>
        <taxon>Pseudomonadati</taxon>
        <taxon>Bacteroidota</taxon>
        <taxon>Bacteroidia</taxon>
        <taxon>Bacteroidales</taxon>
        <taxon>Prevotellaceae</taxon>
        <taxon>Segatella</taxon>
    </lineage>
</organism>
<accession>A0A1T4L963</accession>
<reference evidence="1 2" key="1">
    <citation type="submission" date="2017-02" db="EMBL/GenBank/DDBJ databases">
        <authorList>
            <person name="Peterson S.W."/>
        </authorList>
    </citation>
    <scope>NUCLEOTIDE SEQUENCE [LARGE SCALE GENOMIC DNA]</scope>
    <source>
        <strain evidence="1 2">ATCC 43324</strain>
    </source>
</reference>
<dbReference type="EMBL" id="FUXK01000003">
    <property type="protein sequence ID" value="SJZ51279.1"/>
    <property type="molecule type" value="Genomic_DNA"/>
</dbReference>
<dbReference type="Proteomes" id="UP000190065">
    <property type="component" value="Unassembled WGS sequence"/>
</dbReference>
<gene>
    <name evidence="1" type="ORF">SAMN02745202_00340</name>
</gene>
<sequence length="54" mass="5973">MEESKRALNAPFDTPSARQGIGKAAHMGVFRSSIDTFLHTDDFLFGDKNVTKCL</sequence>
<evidence type="ECO:0000313" key="2">
    <source>
        <dbReference type="Proteomes" id="UP000190065"/>
    </source>
</evidence>